<dbReference type="KEGG" id="csh:Closa_4248"/>
<dbReference type="PANTHER" id="PTHR40396:SF1">
    <property type="entry name" value="ATPASE AAA-TYPE CORE DOMAIN-CONTAINING PROTEIN"/>
    <property type="match status" value="1"/>
</dbReference>
<gene>
    <name evidence="2" type="ordered locus">Closa_4248</name>
</gene>
<name>D9R3M8_LACSW</name>
<dbReference type="GO" id="GO:0006302">
    <property type="term" value="P:double-strand break repair"/>
    <property type="evidence" value="ECO:0007669"/>
    <property type="project" value="InterPro"/>
</dbReference>
<reference evidence="2" key="1">
    <citation type="submission" date="2010-07" db="EMBL/GenBank/DDBJ databases">
        <title>Complete sequence of Clostridium saccharolyticum WM1.</title>
        <authorList>
            <consortium name="US DOE Joint Genome Institute"/>
            <person name="Lucas S."/>
            <person name="Copeland A."/>
            <person name="Lapidus A."/>
            <person name="Cheng J.-F."/>
            <person name="Bruce D."/>
            <person name="Goodwin L."/>
            <person name="Pitluck S."/>
            <person name="Chertkov O."/>
            <person name="Detter J.C."/>
            <person name="Han C."/>
            <person name="Tapia R."/>
            <person name="Land M."/>
            <person name="Hauser L."/>
            <person name="Chang Y.-J."/>
            <person name="Jeffries C."/>
            <person name="Kyrpides N."/>
            <person name="Ivanova N."/>
            <person name="Mikhailova N."/>
            <person name="Mouttaki H."/>
            <person name="Lin L."/>
            <person name="Zhou J."/>
            <person name="Hemme C.L."/>
            <person name="Woyke T."/>
        </authorList>
    </citation>
    <scope>NUCLEOTIDE SEQUENCE [LARGE SCALE GENOMIC DNA]</scope>
    <source>
        <strain evidence="2">WM1</strain>
    </source>
</reference>
<dbReference type="Gene3D" id="3.40.50.300">
    <property type="entry name" value="P-loop containing nucleotide triphosphate hydrolases"/>
    <property type="match status" value="2"/>
</dbReference>
<dbReference type="RefSeq" id="WP_013274801.1">
    <property type="nucleotide sequence ID" value="NC_014376.1"/>
</dbReference>
<dbReference type="HOGENOM" id="CLU_608016_0_0_9"/>
<dbReference type="Proteomes" id="UP000001662">
    <property type="component" value="Chromosome"/>
</dbReference>
<dbReference type="OrthoDB" id="9809324at2"/>
<proteinExistence type="predicted"/>
<accession>D9R3M8</accession>
<dbReference type="PANTHER" id="PTHR40396">
    <property type="entry name" value="ATPASE-LIKE PROTEIN"/>
    <property type="match status" value="1"/>
</dbReference>
<dbReference type="SUPFAM" id="SSF52540">
    <property type="entry name" value="P-loop containing nucleoside triphosphate hydrolases"/>
    <property type="match status" value="1"/>
</dbReference>
<protein>
    <recommendedName>
        <fullName evidence="1">Rad50/SbcC-type AAA domain-containing protein</fullName>
    </recommendedName>
</protein>
<keyword evidence="3" id="KW-1185">Reference proteome</keyword>
<dbReference type="PaxDb" id="610130-Closa_4248"/>
<dbReference type="InterPro" id="IPR038729">
    <property type="entry name" value="Rad50/SbcC_AAA"/>
</dbReference>
<evidence type="ECO:0000313" key="3">
    <source>
        <dbReference type="Proteomes" id="UP000001662"/>
    </source>
</evidence>
<dbReference type="EMBL" id="CP002109">
    <property type="protein sequence ID" value="ADL06749.1"/>
    <property type="molecule type" value="Genomic_DNA"/>
</dbReference>
<dbReference type="AlphaFoldDB" id="D9R3M8"/>
<organism evidence="2 3">
    <name type="scientific">Lacrimispora saccharolytica (strain ATCC 35040 / DSM 2544 / NRCC 2533 / WM1)</name>
    <name type="common">Clostridium saccharolyticum</name>
    <dbReference type="NCBI Taxonomy" id="610130"/>
    <lineage>
        <taxon>Bacteria</taxon>
        <taxon>Bacillati</taxon>
        <taxon>Bacillota</taxon>
        <taxon>Clostridia</taxon>
        <taxon>Lachnospirales</taxon>
        <taxon>Lachnospiraceae</taxon>
        <taxon>Lacrimispora</taxon>
    </lineage>
</organism>
<evidence type="ECO:0000313" key="2">
    <source>
        <dbReference type="EMBL" id="ADL06749.1"/>
    </source>
</evidence>
<dbReference type="InterPro" id="IPR027417">
    <property type="entry name" value="P-loop_NTPase"/>
</dbReference>
<dbReference type="GO" id="GO:0016887">
    <property type="term" value="F:ATP hydrolysis activity"/>
    <property type="evidence" value="ECO:0007669"/>
    <property type="project" value="InterPro"/>
</dbReference>
<dbReference type="STRING" id="610130.Closa_4248"/>
<dbReference type="eggNOG" id="COG1106">
    <property type="taxonomic scope" value="Bacteria"/>
</dbReference>
<sequence length="467" mass="52338">MVQNTVRISEIELSGFKNTQYGKIVMPSAGKRDYFSKTADILGIYGQNGSGKTAVIEAMGLVQVLLTGRPLSREAVHYISKEADVCTIMVRFIIQTDSKKTMTEYSVQLKRVTGTEFEITREILRGAAWNGEKFESKKTLIDYELHSEGGIFTPKYRLEDLIRENDENKVNLTVAKKMARKDLVSFIFGPEGRGVFLSAAKGASEEYAFLIEALHQYAGMNLFVISNAHAGAISMNFMIPFTFRLDLGERVAKGDLLIRLDEPSVISKEHFTIARQIIEEMNVVLDTIIPGLSIGIHDFGEQLSERGETGYRVELISKRGETIIPLNYESEGILKIISVLNALMCVYNNASMCLIIDELDSGVYEYLLGELLSVFEKGARGQLIFTSHNLRALEMINKNSIVFSTANSSNRYIRLQNIKSNHNLRDMYLRSITLGGQKETVYEETDSVEIGRAFRRAGKAVKDGNQN</sequence>
<evidence type="ECO:0000259" key="1">
    <source>
        <dbReference type="Pfam" id="PF13476"/>
    </source>
</evidence>
<feature type="domain" description="Rad50/SbcC-type AAA" evidence="1">
    <location>
        <begin position="40"/>
        <end position="143"/>
    </location>
</feature>
<dbReference type="Pfam" id="PF13476">
    <property type="entry name" value="AAA_23"/>
    <property type="match status" value="1"/>
</dbReference>